<feature type="compositionally biased region" description="Polar residues" evidence="3">
    <location>
        <begin position="270"/>
        <end position="288"/>
    </location>
</feature>
<dbReference type="Ensembl" id="ENSVKKT00000002830.1">
    <property type="protein sequence ID" value="ENSVKKP00000002755.1"/>
    <property type="gene ID" value="ENSVKKG00000002166.1"/>
</dbReference>
<evidence type="ECO:0000313" key="6">
    <source>
        <dbReference type="Proteomes" id="UP000694545"/>
    </source>
</evidence>
<dbReference type="Proteomes" id="UP000694545">
    <property type="component" value="Unplaced"/>
</dbReference>
<dbReference type="AlphaFoldDB" id="A0A8D2ILQ1"/>
<feature type="compositionally biased region" description="Polar residues" evidence="3">
    <location>
        <begin position="156"/>
        <end position="166"/>
    </location>
</feature>
<feature type="compositionally biased region" description="Polar residues" evidence="3">
    <location>
        <begin position="466"/>
        <end position="478"/>
    </location>
</feature>
<feature type="region of interest" description="Disordered" evidence="3">
    <location>
        <begin position="449"/>
        <end position="478"/>
    </location>
</feature>
<evidence type="ECO:0000256" key="2">
    <source>
        <dbReference type="ARBA" id="ARBA00023242"/>
    </source>
</evidence>
<name>A0A8D2ILQ1_VARKO</name>
<evidence type="ECO:0000256" key="1">
    <source>
        <dbReference type="ARBA" id="ARBA00004604"/>
    </source>
</evidence>
<protein>
    <submittedName>
        <fullName evidence="5">Deoxynucleotidyltransferase terminal interacting protein 2</fullName>
    </submittedName>
</protein>
<evidence type="ECO:0000313" key="5">
    <source>
        <dbReference type="Ensembl" id="ENSVKKP00000002755.1"/>
    </source>
</evidence>
<feature type="region of interest" description="Disordered" evidence="3">
    <location>
        <begin position="1"/>
        <end position="77"/>
    </location>
</feature>
<dbReference type="CTD" id="30836"/>
<organism evidence="5 6">
    <name type="scientific">Varanus komodoensis</name>
    <name type="common">Komodo dragon</name>
    <dbReference type="NCBI Taxonomy" id="61221"/>
    <lineage>
        <taxon>Eukaryota</taxon>
        <taxon>Metazoa</taxon>
        <taxon>Chordata</taxon>
        <taxon>Craniata</taxon>
        <taxon>Vertebrata</taxon>
        <taxon>Euteleostomi</taxon>
        <taxon>Lepidosauria</taxon>
        <taxon>Squamata</taxon>
        <taxon>Bifurcata</taxon>
        <taxon>Unidentata</taxon>
        <taxon>Episquamata</taxon>
        <taxon>Toxicofera</taxon>
        <taxon>Anguimorpha</taxon>
        <taxon>Paleoanguimorpha</taxon>
        <taxon>Varanoidea</taxon>
        <taxon>Varanidae</taxon>
        <taxon>Varanus</taxon>
    </lineage>
</organism>
<keyword evidence="2" id="KW-0539">Nucleus</keyword>
<keyword evidence="6" id="KW-1185">Reference proteome</keyword>
<feature type="compositionally biased region" description="Basic and acidic residues" evidence="3">
    <location>
        <begin position="231"/>
        <end position="244"/>
    </location>
</feature>
<feature type="region of interest" description="Disordered" evidence="3">
    <location>
        <begin position="124"/>
        <end position="168"/>
    </location>
</feature>
<accession>A0A8D2ILQ1</accession>
<dbReference type="GeneID" id="123024512"/>
<feature type="region of interest" description="Disordered" evidence="3">
    <location>
        <begin position="391"/>
        <end position="421"/>
    </location>
</feature>
<evidence type="ECO:0000259" key="4">
    <source>
        <dbReference type="Pfam" id="PF08698"/>
    </source>
</evidence>
<dbReference type="Pfam" id="PF08698">
    <property type="entry name" value="Fcf2"/>
    <property type="match status" value="1"/>
</dbReference>
<feature type="compositionally biased region" description="Polar residues" evidence="3">
    <location>
        <begin position="403"/>
        <end position="413"/>
    </location>
</feature>
<dbReference type="PANTHER" id="PTHR21686">
    <property type="entry name" value="DEOXYNUCLEOTIDYLTRANSFERASE TERMINAL-INTERACTING PROTEIN 2"/>
    <property type="match status" value="1"/>
</dbReference>
<feature type="compositionally biased region" description="Basic and acidic residues" evidence="3">
    <location>
        <begin position="50"/>
        <end position="63"/>
    </location>
</feature>
<feature type="compositionally biased region" description="Polar residues" evidence="3">
    <location>
        <begin position="250"/>
        <end position="260"/>
    </location>
</feature>
<proteinExistence type="predicted"/>
<dbReference type="GO" id="GO:0003723">
    <property type="term" value="F:RNA binding"/>
    <property type="evidence" value="ECO:0007669"/>
    <property type="project" value="TreeGrafter"/>
</dbReference>
<dbReference type="GO" id="GO:0006396">
    <property type="term" value="P:RNA processing"/>
    <property type="evidence" value="ECO:0007669"/>
    <property type="project" value="TreeGrafter"/>
</dbReference>
<dbReference type="OrthoDB" id="427886at2759"/>
<reference evidence="5" key="1">
    <citation type="submission" date="2025-08" db="UniProtKB">
        <authorList>
            <consortium name="Ensembl"/>
        </authorList>
    </citation>
    <scope>IDENTIFICATION</scope>
</reference>
<feature type="compositionally biased region" description="Polar residues" evidence="3">
    <location>
        <begin position="296"/>
        <end position="309"/>
    </location>
</feature>
<dbReference type="InterPro" id="IPR014810">
    <property type="entry name" value="Fcf2_C"/>
</dbReference>
<dbReference type="PANTHER" id="PTHR21686:SF12">
    <property type="entry name" value="DEOXYNUCLEOTIDYLTRANSFERASE TERMINAL-INTERACTING PROTEIN 2"/>
    <property type="match status" value="1"/>
</dbReference>
<gene>
    <name evidence="5" type="primary">DNTTIP2</name>
</gene>
<feature type="domain" description="Fcf2 pre-rRNA processing C-terminal" evidence="4">
    <location>
        <begin position="681"/>
        <end position="774"/>
    </location>
</feature>
<dbReference type="InterPro" id="IPR039883">
    <property type="entry name" value="Fcf2/DNTTIP2"/>
</dbReference>
<feature type="region of interest" description="Disordered" evidence="3">
    <location>
        <begin position="223"/>
        <end position="330"/>
    </location>
</feature>
<reference evidence="5" key="2">
    <citation type="submission" date="2025-09" db="UniProtKB">
        <authorList>
            <consortium name="Ensembl"/>
        </authorList>
    </citation>
    <scope>IDENTIFICATION</scope>
</reference>
<sequence length="801" mass="89301">MVATRSGARRSESENNDALARAETSVEGSTPVRIRRSKVNSHANVISESDLEKMEKSETKLDIEEPPGEQKTSNKSKTVYLADSVSELHADGDVSEAESNCSSVSGLQTPFIRITRRRKIVVPCQPETPAKNRQSKKALPNERSKCQDDDDISEAESCSSTVSGVRTPSVLRTARRQQVWTNISPVCEAQTEEVSDAESWCSGISLEPSVKFQRMTRSMRLKLQAETSSQSERKSEVVVDDAKSPEYAAGSQTIVISDSEQPTKSHLDAEQSSSLSSDQVNEQLSSCKTKCHSRSDTSNELTRTSSSSPEKVMSECAKKSPKKEAPKKENYEAVGNVELKAEMDKDARESDTQQILAAVYEVAESPEEICNQAITESTNVMEIQLPIKSTDICPYDHRRSDQSNESPKQTTPSKNKRNLKPQRQSFLHHIGEIIDVDEPSEVGHLQNTIPSQTIDSSDEDDRVSLASINSDGSSEQPVAKSSFTAAKTMRHDRCPTVSLLTSDETDESENSDVEEMNAMETTASRTDTSNQRASAVGKSQDGGVFVIDKTPGLDPSKAYYLEEEEEAVTDEQSEESSELEDNEEAFIDEAEDMLNVNNKILSLSSSIDPGLDVKQLGGLYISFDAGKQKPRSHGVVSLKEKKKDELLKKSIITADFEKKECIPPLRESAYQLKKQRRAEREKTTGDGWFGMKAPEMTDELKNDLKALKMRAAIDPKRFYKKNDREGLPKYFQVGTVVDSPVDFYHARIPKKERKKNIVEELLADSEFRRYNKRKYQDIIAEKAALAAGKKNRKKKKFRNNV</sequence>
<dbReference type="KEGG" id="vko:123024512"/>
<feature type="compositionally biased region" description="Basic and acidic residues" evidence="3">
    <location>
        <begin position="312"/>
        <end position="330"/>
    </location>
</feature>
<dbReference type="OMA" id="SENMSCD"/>
<dbReference type="GO" id="GO:0005730">
    <property type="term" value="C:nucleolus"/>
    <property type="evidence" value="ECO:0007669"/>
    <property type="project" value="UniProtKB-SubCell"/>
</dbReference>
<dbReference type="RefSeq" id="XP_044288220.1">
    <property type="nucleotide sequence ID" value="XM_044432285.1"/>
</dbReference>
<evidence type="ECO:0000256" key="3">
    <source>
        <dbReference type="SAM" id="MobiDB-lite"/>
    </source>
</evidence>
<comment type="subcellular location">
    <subcellularLocation>
        <location evidence="1">Nucleus</location>
        <location evidence="1">Nucleolus</location>
    </subcellularLocation>
</comment>